<feature type="compositionally biased region" description="Acidic residues" evidence="6">
    <location>
        <begin position="713"/>
        <end position="724"/>
    </location>
</feature>
<keyword evidence="9" id="KW-1185">Reference proteome</keyword>
<dbReference type="InterPro" id="IPR035979">
    <property type="entry name" value="RBD_domain_sf"/>
</dbReference>
<evidence type="ECO:0000313" key="8">
    <source>
        <dbReference type="EMBL" id="KPI41836.1"/>
    </source>
</evidence>
<dbReference type="GO" id="GO:0003729">
    <property type="term" value="F:mRNA binding"/>
    <property type="evidence" value="ECO:0007669"/>
    <property type="project" value="TreeGrafter"/>
</dbReference>
<evidence type="ECO:0000259" key="7">
    <source>
        <dbReference type="PROSITE" id="PS50102"/>
    </source>
</evidence>
<feature type="region of interest" description="Disordered" evidence="6">
    <location>
        <begin position="1"/>
        <end position="50"/>
    </location>
</feature>
<dbReference type="SMART" id="SM00360">
    <property type="entry name" value="RRM"/>
    <property type="match status" value="4"/>
</dbReference>
<organism evidence="8 9">
    <name type="scientific">Cyphellophora attinorum</name>
    <dbReference type="NCBI Taxonomy" id="1664694"/>
    <lineage>
        <taxon>Eukaryota</taxon>
        <taxon>Fungi</taxon>
        <taxon>Dikarya</taxon>
        <taxon>Ascomycota</taxon>
        <taxon>Pezizomycotina</taxon>
        <taxon>Eurotiomycetes</taxon>
        <taxon>Chaetothyriomycetidae</taxon>
        <taxon>Chaetothyriales</taxon>
        <taxon>Cyphellophoraceae</taxon>
        <taxon>Cyphellophora</taxon>
    </lineage>
</organism>
<dbReference type="Proteomes" id="UP000038010">
    <property type="component" value="Unassembled WGS sequence"/>
</dbReference>
<dbReference type="Pfam" id="PF00076">
    <property type="entry name" value="RRM_1"/>
    <property type="match status" value="3"/>
</dbReference>
<dbReference type="AlphaFoldDB" id="A0A0N1P249"/>
<feature type="compositionally biased region" description="Basic residues" evidence="6">
    <location>
        <begin position="1"/>
        <end position="10"/>
    </location>
</feature>
<feature type="compositionally biased region" description="Polar residues" evidence="6">
    <location>
        <begin position="433"/>
        <end position="457"/>
    </location>
</feature>
<comment type="caution">
    <text evidence="8">The sequence shown here is derived from an EMBL/GenBank/DDBJ whole genome shotgun (WGS) entry which is preliminary data.</text>
</comment>
<evidence type="ECO:0000256" key="4">
    <source>
        <dbReference type="ARBA" id="ARBA00023242"/>
    </source>
</evidence>
<feature type="domain" description="RRM" evidence="7">
    <location>
        <begin position="551"/>
        <end position="690"/>
    </location>
</feature>
<feature type="domain" description="RRM" evidence="7">
    <location>
        <begin position="363"/>
        <end position="445"/>
    </location>
</feature>
<feature type="compositionally biased region" description="Basic and acidic residues" evidence="6">
    <location>
        <begin position="758"/>
        <end position="781"/>
    </location>
</feature>
<reference evidence="8 9" key="1">
    <citation type="submission" date="2015-06" db="EMBL/GenBank/DDBJ databases">
        <title>Draft genome of the ant-associated black yeast Phialophora attae CBS 131958.</title>
        <authorList>
            <person name="Moreno L.F."/>
            <person name="Stielow B.J."/>
            <person name="de Hoog S."/>
            <person name="Vicente V.A."/>
            <person name="Weiss V.A."/>
            <person name="de Vries M."/>
            <person name="Cruz L.M."/>
            <person name="Souza E.M."/>
        </authorList>
    </citation>
    <scope>NUCLEOTIDE SEQUENCE [LARGE SCALE GENOMIC DNA]</scope>
    <source>
        <strain evidence="8 9">CBS 131958</strain>
    </source>
</reference>
<feature type="compositionally biased region" description="Basic and acidic residues" evidence="6">
    <location>
        <begin position="696"/>
        <end position="712"/>
    </location>
</feature>
<gene>
    <name evidence="8" type="ORF">AB675_5652</name>
</gene>
<dbReference type="EMBL" id="LFJN01000008">
    <property type="protein sequence ID" value="KPI41836.1"/>
    <property type="molecule type" value="Genomic_DNA"/>
</dbReference>
<evidence type="ECO:0000313" key="9">
    <source>
        <dbReference type="Proteomes" id="UP000038010"/>
    </source>
</evidence>
<dbReference type="GeneID" id="28737763"/>
<dbReference type="InterPro" id="IPR051945">
    <property type="entry name" value="RRM_MRD1_RNA_proc_ribogen"/>
</dbReference>
<dbReference type="OrthoDB" id="267048at2759"/>
<dbReference type="PROSITE" id="PS50102">
    <property type="entry name" value="RRM"/>
    <property type="match status" value="4"/>
</dbReference>
<feature type="compositionally biased region" description="Acidic residues" evidence="6">
    <location>
        <begin position="317"/>
        <end position="328"/>
    </location>
</feature>
<sequence>MDSSSKRRKLSNGAAASTILAEPQATTTKDTNSDLASTTKPTAETKTRSSSLFVRSLPASVTNESLAAHFSESYPLKHATVVLDPSTKISRGFGFVTFTDHADAAAAAAEFDGSTLLGRKIRVEIAEARHRDGAAGGDLAVTNGGAVAVDAGSERSERRKVGNSKSTNTTGERLRKEREDQRKESQPPRLIVRNLPWSIQTSEDLTKLFQSYGKVKHAVVPKKGGKGEGYGFGIVILRGRKNAERALEGVNGKEVDGRVVAVDWMAEKEEWEKVKEIEAQSAAEMGINGKSGVEKQTANGVEDAKGDVDMQDVAEDEHIDDSDSDADEGASLPSNPSGAEEDNLIDPSADLPDLEDKPSTDNTTIFIRNLPFTTDDATLREHFTTHFGPTRYARVVYDHATERSKGTGFVNFVEESDAKDCVRGAPKKLDSDPSGSVLNRNRHGPQSTHSILQNDASDPSGKYTLEGRILQITRFLPKPTADALASQSALSREKARERDKRRLYLLSEGTIPRNSKLYEMLSKPELDMREASAKQRQRLIKMNPNLGISLTRLSIRNLPRWVTSKDLKQLAREAVVGFASDCKAGKRSALSAEENRRAADLMAELETQRKKKGVGIVRQAKIVFEDSKQGSKVKEGMGGRSRGYGFVEYWSHRSALAGLRWLNGYVLKPKEGGEGEGERGKRLIVEFAIENAQVVQRREGREKRGRERRDGGEGEWEGIEDDEQAAGTKGMGKRLSGAQQKKRKREASANGNSVKSSDGGKKGKSSHTETEAAGSPDEKNKLAKRNRIIAKKRSARKARKG</sequence>
<evidence type="ECO:0000256" key="3">
    <source>
        <dbReference type="ARBA" id="ARBA00022884"/>
    </source>
</evidence>
<dbReference type="STRING" id="1664694.A0A0N1P249"/>
<feature type="compositionally biased region" description="Polar residues" evidence="6">
    <location>
        <begin position="24"/>
        <end position="50"/>
    </location>
</feature>
<keyword evidence="3 5" id="KW-0694">RNA-binding</keyword>
<feature type="region of interest" description="Disordered" evidence="6">
    <location>
        <begin position="422"/>
        <end position="460"/>
    </location>
</feature>
<feature type="region of interest" description="Disordered" evidence="6">
    <location>
        <begin position="317"/>
        <end position="362"/>
    </location>
</feature>
<feature type="compositionally biased region" description="Basic residues" evidence="6">
    <location>
        <begin position="782"/>
        <end position="801"/>
    </location>
</feature>
<evidence type="ECO:0000256" key="6">
    <source>
        <dbReference type="SAM" id="MobiDB-lite"/>
    </source>
</evidence>
<comment type="subcellular location">
    <subcellularLocation>
        <location evidence="1">Nucleus</location>
    </subcellularLocation>
</comment>
<evidence type="ECO:0000256" key="5">
    <source>
        <dbReference type="PROSITE-ProRule" id="PRU00176"/>
    </source>
</evidence>
<proteinExistence type="predicted"/>
<feature type="domain" description="RRM" evidence="7">
    <location>
        <begin position="188"/>
        <end position="267"/>
    </location>
</feature>
<dbReference type="SUPFAM" id="SSF54928">
    <property type="entry name" value="RNA-binding domain, RBD"/>
    <property type="match status" value="4"/>
</dbReference>
<dbReference type="PANTHER" id="PTHR48039:SF5">
    <property type="entry name" value="RNA-BINDING PROTEIN 28"/>
    <property type="match status" value="1"/>
</dbReference>
<keyword evidence="2" id="KW-0677">Repeat</keyword>
<dbReference type="VEuPathDB" id="FungiDB:AB675_5652"/>
<protein>
    <submittedName>
        <fullName evidence="8">Putative RNA-binding protein</fullName>
    </submittedName>
</protein>
<name>A0A0N1P249_9EURO</name>
<feature type="domain" description="RRM" evidence="7">
    <location>
        <begin position="50"/>
        <end position="128"/>
    </location>
</feature>
<dbReference type="RefSeq" id="XP_018001799.1">
    <property type="nucleotide sequence ID" value="XM_018145883.1"/>
</dbReference>
<feature type="region of interest" description="Disordered" evidence="6">
    <location>
        <begin position="696"/>
        <end position="801"/>
    </location>
</feature>
<dbReference type="InterPro" id="IPR012677">
    <property type="entry name" value="Nucleotide-bd_a/b_plait_sf"/>
</dbReference>
<dbReference type="GO" id="GO:0005730">
    <property type="term" value="C:nucleolus"/>
    <property type="evidence" value="ECO:0007669"/>
    <property type="project" value="TreeGrafter"/>
</dbReference>
<dbReference type="InterPro" id="IPR000504">
    <property type="entry name" value="RRM_dom"/>
</dbReference>
<feature type="compositionally biased region" description="Basic and acidic residues" evidence="6">
    <location>
        <begin position="172"/>
        <end position="186"/>
    </location>
</feature>
<dbReference type="PANTHER" id="PTHR48039">
    <property type="entry name" value="RNA-BINDING MOTIF PROTEIN 14B"/>
    <property type="match status" value="1"/>
</dbReference>
<dbReference type="Gene3D" id="3.30.70.330">
    <property type="match status" value="4"/>
</dbReference>
<keyword evidence="4" id="KW-0539">Nucleus</keyword>
<feature type="compositionally biased region" description="Basic and acidic residues" evidence="6">
    <location>
        <begin position="422"/>
        <end position="431"/>
    </location>
</feature>
<feature type="region of interest" description="Disordered" evidence="6">
    <location>
        <begin position="150"/>
        <end position="188"/>
    </location>
</feature>
<accession>A0A0N1P249</accession>
<evidence type="ECO:0000256" key="2">
    <source>
        <dbReference type="ARBA" id="ARBA00022737"/>
    </source>
</evidence>
<evidence type="ECO:0000256" key="1">
    <source>
        <dbReference type="ARBA" id="ARBA00004123"/>
    </source>
</evidence>